<keyword evidence="7" id="KW-1185">Reference proteome</keyword>
<feature type="transmembrane region" description="Helical" evidence="5">
    <location>
        <begin position="150"/>
        <end position="170"/>
    </location>
</feature>
<evidence type="ECO:0000313" key="6">
    <source>
        <dbReference type="EMBL" id="SKC23508.1"/>
    </source>
</evidence>
<dbReference type="KEGG" id="asx:CDL62_12985"/>
<reference evidence="6 7" key="1">
    <citation type="submission" date="2017-02" db="EMBL/GenBank/DDBJ databases">
        <authorList>
            <person name="Peterson S.W."/>
        </authorList>
    </citation>
    <scope>NUCLEOTIDE SEQUENCE [LARGE SCALE GENOMIC DNA]</scope>
    <source>
        <strain evidence="6 7">DSM 24412</strain>
    </source>
</reference>
<comment type="subcellular location">
    <subcellularLocation>
        <location evidence="1">Membrane</location>
        <topology evidence="1">Multi-pass membrane protein</topology>
    </subcellularLocation>
</comment>
<dbReference type="AlphaFoldDB" id="A0A1T5HS30"/>
<name>A0A1T5HS30_9BACT</name>
<dbReference type="STRING" id="889453.SAMN03080601_02783"/>
<dbReference type="Proteomes" id="UP000191055">
    <property type="component" value="Unassembled WGS sequence"/>
</dbReference>
<dbReference type="PANTHER" id="PTHR30249">
    <property type="entry name" value="PUTATIVE SEROTONIN TRANSPORTER"/>
    <property type="match status" value="1"/>
</dbReference>
<evidence type="ECO:0000256" key="5">
    <source>
        <dbReference type="SAM" id="Phobius"/>
    </source>
</evidence>
<sequence length="231" mass="24224">MINTLFTIQPFTLAFVIGTYLAALWLYRRTKLNLLHPVFTSILVVIGVLLLLNVEYAAFEQGSFLIDFMLGPSVVALGFGLYEQVHLIRKNLLSILTAISIGSIVGIVSVVFIARWMGADETVVASLEPKSVTTPIAIGISARFGGLPPLTAVIVVVTGVFGAVVGPFVMDKTGITSKIARGLAMGSSSHGAGTARAIEMGAVQGAISGLSIGLMGVATAIMVPLLRLIIK</sequence>
<dbReference type="EMBL" id="FUYV01000017">
    <property type="protein sequence ID" value="SKC23508.1"/>
    <property type="molecule type" value="Genomic_DNA"/>
</dbReference>
<feature type="transmembrane region" description="Helical" evidence="5">
    <location>
        <begin position="206"/>
        <end position="230"/>
    </location>
</feature>
<evidence type="ECO:0000256" key="1">
    <source>
        <dbReference type="ARBA" id="ARBA00004141"/>
    </source>
</evidence>
<dbReference type="GO" id="GO:0016020">
    <property type="term" value="C:membrane"/>
    <property type="evidence" value="ECO:0007669"/>
    <property type="project" value="UniProtKB-SubCell"/>
</dbReference>
<keyword evidence="3 5" id="KW-1133">Transmembrane helix</keyword>
<feature type="transmembrane region" description="Helical" evidence="5">
    <location>
        <begin position="94"/>
        <end position="117"/>
    </location>
</feature>
<protein>
    <submittedName>
        <fullName evidence="6">TIGR00659 family protein</fullName>
    </submittedName>
</protein>
<proteinExistence type="predicted"/>
<gene>
    <name evidence="6" type="ORF">SAMN03080601_02783</name>
</gene>
<evidence type="ECO:0000313" key="7">
    <source>
        <dbReference type="Proteomes" id="UP000191055"/>
    </source>
</evidence>
<accession>A0A1T5HS30</accession>
<evidence type="ECO:0000256" key="2">
    <source>
        <dbReference type="ARBA" id="ARBA00022692"/>
    </source>
</evidence>
<dbReference type="InterPro" id="IPR007300">
    <property type="entry name" value="CidB/LrgB"/>
</dbReference>
<evidence type="ECO:0000256" key="3">
    <source>
        <dbReference type="ARBA" id="ARBA00022989"/>
    </source>
</evidence>
<dbReference type="RefSeq" id="WP_088328652.1">
    <property type="nucleotide sequence ID" value="NZ_CP021904.1"/>
</dbReference>
<feature type="transmembrane region" description="Helical" evidence="5">
    <location>
        <begin position="6"/>
        <end position="27"/>
    </location>
</feature>
<dbReference type="Pfam" id="PF04172">
    <property type="entry name" value="LrgB"/>
    <property type="match status" value="1"/>
</dbReference>
<dbReference type="OrthoDB" id="9811701at2"/>
<keyword evidence="2 5" id="KW-0812">Transmembrane</keyword>
<feature type="transmembrane region" description="Helical" evidence="5">
    <location>
        <begin position="34"/>
        <end position="52"/>
    </location>
</feature>
<evidence type="ECO:0000256" key="4">
    <source>
        <dbReference type="ARBA" id="ARBA00023136"/>
    </source>
</evidence>
<organism evidence="6 7">
    <name type="scientific">Alkalitalea saponilacus</name>
    <dbReference type="NCBI Taxonomy" id="889453"/>
    <lineage>
        <taxon>Bacteria</taxon>
        <taxon>Pseudomonadati</taxon>
        <taxon>Bacteroidota</taxon>
        <taxon>Bacteroidia</taxon>
        <taxon>Marinilabiliales</taxon>
        <taxon>Marinilabiliaceae</taxon>
        <taxon>Alkalitalea</taxon>
    </lineage>
</organism>
<dbReference type="PANTHER" id="PTHR30249:SF0">
    <property type="entry name" value="PLASTIDAL GLYCOLATE_GLYCERATE TRANSLOCATOR 1, CHLOROPLASTIC"/>
    <property type="match status" value="1"/>
</dbReference>
<keyword evidence="4 5" id="KW-0472">Membrane</keyword>
<feature type="transmembrane region" description="Helical" evidence="5">
    <location>
        <begin position="64"/>
        <end position="82"/>
    </location>
</feature>